<accession>A0ABR4CDQ6</accession>
<keyword evidence="2" id="KW-0812">Transmembrane</keyword>
<evidence type="ECO:0000256" key="3">
    <source>
        <dbReference type="SAM" id="SignalP"/>
    </source>
</evidence>
<evidence type="ECO:0000313" key="5">
    <source>
        <dbReference type="Proteomes" id="UP001595075"/>
    </source>
</evidence>
<feature type="region of interest" description="Disordered" evidence="1">
    <location>
        <begin position="100"/>
        <end position="138"/>
    </location>
</feature>
<reference evidence="4 5" key="1">
    <citation type="journal article" date="2024" name="Commun. Biol.">
        <title>Comparative genomic analysis of thermophilic fungi reveals convergent evolutionary adaptations and gene losses.</title>
        <authorList>
            <person name="Steindorff A.S."/>
            <person name="Aguilar-Pontes M.V."/>
            <person name="Robinson A.J."/>
            <person name="Andreopoulos B."/>
            <person name="LaButti K."/>
            <person name="Kuo A."/>
            <person name="Mondo S."/>
            <person name="Riley R."/>
            <person name="Otillar R."/>
            <person name="Haridas S."/>
            <person name="Lipzen A."/>
            <person name="Grimwood J."/>
            <person name="Schmutz J."/>
            <person name="Clum A."/>
            <person name="Reid I.D."/>
            <person name="Moisan M.C."/>
            <person name="Butler G."/>
            <person name="Nguyen T.T.M."/>
            <person name="Dewar K."/>
            <person name="Conant G."/>
            <person name="Drula E."/>
            <person name="Henrissat B."/>
            <person name="Hansel C."/>
            <person name="Singer S."/>
            <person name="Hutchinson M.I."/>
            <person name="de Vries R.P."/>
            <person name="Natvig D.O."/>
            <person name="Powell A.J."/>
            <person name="Tsang A."/>
            <person name="Grigoriev I.V."/>
        </authorList>
    </citation>
    <scope>NUCLEOTIDE SEQUENCE [LARGE SCALE GENOMIC DNA]</scope>
    <source>
        <strain evidence="4 5">CBS 494.80</strain>
    </source>
</reference>
<gene>
    <name evidence="4" type="ORF">VTL71DRAFT_16168</name>
</gene>
<dbReference type="EMBL" id="JAZHXI010000009">
    <property type="protein sequence ID" value="KAL2068070.1"/>
    <property type="molecule type" value="Genomic_DNA"/>
</dbReference>
<feature type="chain" id="PRO_5047483518" evidence="3">
    <location>
        <begin position="20"/>
        <end position="471"/>
    </location>
</feature>
<feature type="region of interest" description="Disordered" evidence="1">
    <location>
        <begin position="347"/>
        <end position="367"/>
    </location>
</feature>
<keyword evidence="3" id="KW-0732">Signal</keyword>
<proteinExistence type="predicted"/>
<organism evidence="4 5">
    <name type="scientific">Oculimacula yallundae</name>
    <dbReference type="NCBI Taxonomy" id="86028"/>
    <lineage>
        <taxon>Eukaryota</taxon>
        <taxon>Fungi</taxon>
        <taxon>Dikarya</taxon>
        <taxon>Ascomycota</taxon>
        <taxon>Pezizomycotina</taxon>
        <taxon>Leotiomycetes</taxon>
        <taxon>Helotiales</taxon>
        <taxon>Ploettnerulaceae</taxon>
        <taxon>Oculimacula</taxon>
    </lineage>
</organism>
<dbReference type="Proteomes" id="UP001595075">
    <property type="component" value="Unassembled WGS sequence"/>
</dbReference>
<evidence type="ECO:0000313" key="4">
    <source>
        <dbReference type="EMBL" id="KAL2068070.1"/>
    </source>
</evidence>
<sequence>MKPLYLLIALLIVWKTAFGFELRNAAPASPQSSEVDTVTTKTIVSDVVVSHDSTAVVFFSTNAAGGVTDYTTKTREPGPPETFASTVITTQTLRKTSTVFSSGSTFTSGSSPSLTTSPTPGVSASSTPRSDPSSPQRGGLSKAEIIAIVLVVVFLLSVACYAAYLLEKRGSRDRADQRGFAYRTRIYFSNMHPPAASHDLSSTNLNTYNDMVTMDRSNPSNMAPVRPPRPASLSLSLQETMGATPVQRMRRSPRNVDIAPALDSEARALIPKPLNIVKQGSTSRNRSNTKSSTTPRFGDHLTRDSTGIDTSQLDTLRALEDELGGIELEQRIGEKKGRIAPLLLKSSDPSAEDSEHDHQSTPPTQPEELIASPVRQQHQFADPNEEDEEVRDARRAATERALNGEAPYLPPTFDFAKLRAERELIAHKQRLIAEKQKKMAESSENITGFSAGPIPKHPPPPPPGPPPSSFV</sequence>
<feature type="compositionally biased region" description="Low complexity" evidence="1">
    <location>
        <begin position="100"/>
        <end position="135"/>
    </location>
</feature>
<protein>
    <submittedName>
        <fullName evidence="4">Uncharacterized protein</fullName>
    </submittedName>
</protein>
<feature type="compositionally biased region" description="Low complexity" evidence="1">
    <location>
        <begin position="281"/>
        <end position="294"/>
    </location>
</feature>
<name>A0ABR4CDQ6_9HELO</name>
<comment type="caution">
    <text evidence="4">The sequence shown here is derived from an EMBL/GenBank/DDBJ whole genome shotgun (WGS) entry which is preliminary data.</text>
</comment>
<keyword evidence="5" id="KW-1185">Reference proteome</keyword>
<evidence type="ECO:0000256" key="1">
    <source>
        <dbReference type="SAM" id="MobiDB-lite"/>
    </source>
</evidence>
<feature type="region of interest" description="Disordered" evidence="1">
    <location>
        <begin position="272"/>
        <end position="309"/>
    </location>
</feature>
<keyword evidence="2" id="KW-1133">Transmembrane helix</keyword>
<feature type="compositionally biased region" description="Pro residues" evidence="1">
    <location>
        <begin position="455"/>
        <end position="471"/>
    </location>
</feature>
<feature type="transmembrane region" description="Helical" evidence="2">
    <location>
        <begin position="145"/>
        <end position="166"/>
    </location>
</feature>
<keyword evidence="2" id="KW-0472">Membrane</keyword>
<evidence type="ECO:0000256" key="2">
    <source>
        <dbReference type="SAM" id="Phobius"/>
    </source>
</evidence>
<feature type="region of interest" description="Disordered" evidence="1">
    <location>
        <begin position="435"/>
        <end position="471"/>
    </location>
</feature>
<feature type="signal peptide" evidence="3">
    <location>
        <begin position="1"/>
        <end position="19"/>
    </location>
</feature>